<keyword evidence="2" id="KW-1185">Reference proteome</keyword>
<accession>A0AAN8BEQ4</accession>
<dbReference type="EMBL" id="JAULUE010002061">
    <property type="protein sequence ID" value="KAK5883843.1"/>
    <property type="molecule type" value="Genomic_DNA"/>
</dbReference>
<reference evidence="1 2" key="1">
    <citation type="journal article" date="2023" name="Mol. Biol. Evol.">
        <title>Genomics of Secondarily Temperate Adaptation in the Only Non-Antarctic Icefish.</title>
        <authorList>
            <person name="Rivera-Colon A.G."/>
            <person name="Rayamajhi N."/>
            <person name="Minhas B.F."/>
            <person name="Madrigal G."/>
            <person name="Bilyk K.T."/>
            <person name="Yoon V."/>
            <person name="Hune M."/>
            <person name="Gregory S."/>
            <person name="Cheng C.H.C."/>
            <person name="Catchen J.M."/>
        </authorList>
    </citation>
    <scope>NUCLEOTIDE SEQUENCE [LARGE SCALE GENOMIC DNA]</scope>
    <source>
        <strain evidence="1">JC2023a</strain>
    </source>
</reference>
<dbReference type="Proteomes" id="UP001335648">
    <property type="component" value="Unassembled WGS sequence"/>
</dbReference>
<proteinExistence type="predicted"/>
<gene>
    <name evidence="1" type="ORF">CesoFtcFv8_020123</name>
</gene>
<protein>
    <submittedName>
        <fullName evidence="1">Uncharacterized protein</fullName>
    </submittedName>
</protein>
<sequence length="95" mass="10936">MGFDMADGLHLIRQDKTEKCCCREIHALIRLVFDSSWCRFISVHWHPFTKFSGVIVVTSLPGPRQSLSRRISVWEGWSSPLPRSNTRTYTAVQCP</sequence>
<name>A0AAN8BEQ4_9TELE</name>
<comment type="caution">
    <text evidence="1">The sequence shown here is derived from an EMBL/GenBank/DDBJ whole genome shotgun (WGS) entry which is preliminary data.</text>
</comment>
<dbReference type="AlphaFoldDB" id="A0AAN8BEQ4"/>
<organism evidence="1 2">
    <name type="scientific">Champsocephalus esox</name>
    <name type="common">pike icefish</name>
    <dbReference type="NCBI Taxonomy" id="159716"/>
    <lineage>
        <taxon>Eukaryota</taxon>
        <taxon>Metazoa</taxon>
        <taxon>Chordata</taxon>
        <taxon>Craniata</taxon>
        <taxon>Vertebrata</taxon>
        <taxon>Euteleostomi</taxon>
        <taxon>Actinopterygii</taxon>
        <taxon>Neopterygii</taxon>
        <taxon>Teleostei</taxon>
        <taxon>Neoteleostei</taxon>
        <taxon>Acanthomorphata</taxon>
        <taxon>Eupercaria</taxon>
        <taxon>Perciformes</taxon>
        <taxon>Notothenioidei</taxon>
        <taxon>Channichthyidae</taxon>
        <taxon>Champsocephalus</taxon>
    </lineage>
</organism>
<evidence type="ECO:0000313" key="1">
    <source>
        <dbReference type="EMBL" id="KAK5883843.1"/>
    </source>
</evidence>
<evidence type="ECO:0000313" key="2">
    <source>
        <dbReference type="Proteomes" id="UP001335648"/>
    </source>
</evidence>